<comment type="cofactor">
    <cofactor evidence="1">
        <name>Mg(2+)</name>
        <dbReference type="ChEBI" id="CHEBI:18420"/>
    </cofactor>
</comment>
<keyword evidence="2" id="KW-0378">Hydrolase</keyword>
<dbReference type="GO" id="GO:0016787">
    <property type="term" value="F:hydrolase activity"/>
    <property type="evidence" value="ECO:0007669"/>
    <property type="project" value="UniProtKB-KW"/>
</dbReference>
<dbReference type="GO" id="GO:0019693">
    <property type="term" value="P:ribose phosphate metabolic process"/>
    <property type="evidence" value="ECO:0007669"/>
    <property type="project" value="TreeGrafter"/>
</dbReference>
<protein>
    <submittedName>
        <fullName evidence="4">ADP-ribose pyrophosphatase</fullName>
    </submittedName>
</protein>
<dbReference type="CDD" id="cd03424">
    <property type="entry name" value="NUDIX_ADPRase_Nudt5_UGPPase_Nudt14"/>
    <property type="match status" value="1"/>
</dbReference>
<feature type="domain" description="Nudix hydrolase" evidence="3">
    <location>
        <begin position="41"/>
        <end position="169"/>
    </location>
</feature>
<comment type="caution">
    <text evidence="4">The sequence shown here is derived from an EMBL/GenBank/DDBJ whole genome shotgun (WGS) entry which is preliminary data.</text>
</comment>
<dbReference type="Proteomes" id="UP000034705">
    <property type="component" value="Unassembled WGS sequence"/>
</dbReference>
<dbReference type="InterPro" id="IPR020476">
    <property type="entry name" value="Nudix_hydrolase"/>
</dbReference>
<evidence type="ECO:0000313" key="4">
    <source>
        <dbReference type="EMBL" id="KKU34336.1"/>
    </source>
</evidence>
<evidence type="ECO:0000259" key="3">
    <source>
        <dbReference type="PROSITE" id="PS51462"/>
    </source>
</evidence>
<dbReference type="Pfam" id="PF00293">
    <property type="entry name" value="NUDIX"/>
    <property type="match status" value="1"/>
</dbReference>
<name>A0A0G1PNJ5_9BACT</name>
<dbReference type="InterPro" id="IPR015797">
    <property type="entry name" value="NUDIX_hydrolase-like_dom_sf"/>
</dbReference>
<dbReference type="EMBL" id="LCMG01000001">
    <property type="protein sequence ID" value="KKU34336.1"/>
    <property type="molecule type" value="Genomic_DNA"/>
</dbReference>
<evidence type="ECO:0000256" key="1">
    <source>
        <dbReference type="ARBA" id="ARBA00001946"/>
    </source>
</evidence>
<dbReference type="Gene3D" id="3.90.79.10">
    <property type="entry name" value="Nucleoside Triphosphate Pyrophosphohydrolase"/>
    <property type="match status" value="1"/>
</dbReference>
<evidence type="ECO:0000256" key="2">
    <source>
        <dbReference type="ARBA" id="ARBA00022801"/>
    </source>
</evidence>
<gene>
    <name evidence="4" type="ORF">UX45_C0001G0045</name>
</gene>
<organism evidence="4 5">
    <name type="scientific">Candidatus Uhrbacteria bacterium GW2011_GWF2_46_218</name>
    <dbReference type="NCBI Taxonomy" id="1619001"/>
    <lineage>
        <taxon>Bacteria</taxon>
        <taxon>Candidatus Uhriibacteriota</taxon>
    </lineage>
</organism>
<proteinExistence type="predicted"/>
<dbReference type="SUPFAM" id="SSF55811">
    <property type="entry name" value="Nudix"/>
    <property type="match status" value="1"/>
</dbReference>
<dbReference type="GO" id="GO:0006753">
    <property type="term" value="P:nucleoside phosphate metabolic process"/>
    <property type="evidence" value="ECO:0007669"/>
    <property type="project" value="TreeGrafter"/>
</dbReference>
<dbReference type="AlphaFoldDB" id="A0A0G1PNJ5"/>
<reference evidence="4 5" key="1">
    <citation type="journal article" date="2015" name="Nature">
        <title>rRNA introns, odd ribosomes, and small enigmatic genomes across a large radiation of phyla.</title>
        <authorList>
            <person name="Brown C.T."/>
            <person name="Hug L.A."/>
            <person name="Thomas B.C."/>
            <person name="Sharon I."/>
            <person name="Castelle C.J."/>
            <person name="Singh A."/>
            <person name="Wilkins M.J."/>
            <person name="Williams K.H."/>
            <person name="Banfield J.F."/>
        </authorList>
    </citation>
    <scope>NUCLEOTIDE SEQUENCE [LARGE SCALE GENOMIC DNA]</scope>
</reference>
<sequence>MDPLSWKELSREIAYSGPREKIIEKVMYELPNGKVSDFYLRRVKNTVVVLALTTDHQVVLAKQFRPGKKRVLLELPGGSIEEGQTPEQAIHHELLQETGYEGNLHFVAESLRDGYSNWISYCFVATDCKKVSAQQLDPHECIDVTLLSLEDFKKLVRSGQMTDIDAAMLGLDYLELL</sequence>
<dbReference type="PROSITE" id="PS51462">
    <property type="entry name" value="NUDIX"/>
    <property type="match status" value="1"/>
</dbReference>
<evidence type="ECO:0000313" key="5">
    <source>
        <dbReference type="Proteomes" id="UP000034705"/>
    </source>
</evidence>
<dbReference type="PRINTS" id="PR00502">
    <property type="entry name" value="NUDIXFAMILY"/>
</dbReference>
<dbReference type="InterPro" id="IPR000086">
    <property type="entry name" value="NUDIX_hydrolase_dom"/>
</dbReference>
<dbReference type="PANTHER" id="PTHR11839:SF18">
    <property type="entry name" value="NUDIX HYDROLASE DOMAIN-CONTAINING PROTEIN"/>
    <property type="match status" value="1"/>
</dbReference>
<dbReference type="PANTHER" id="PTHR11839">
    <property type="entry name" value="UDP/ADP-SUGAR PYROPHOSPHATASE"/>
    <property type="match status" value="1"/>
</dbReference>
<accession>A0A0G1PNJ5</accession>